<dbReference type="AlphaFoldDB" id="A0A9C6U587"/>
<sequence length="183" mass="20999">NWTAPATFSFDYLKSIYAESLSAADSPQDRCQFFPYSTSFRGLREVFDMHPARAAMQPGSLPWYVGWSNCDERVARELRAHYGRPYFLPNLSENKNTDWLFMGSRGYGAQMHVDNVRHPSWQAQLRGAKLWSLQPPPECLYECESFSVVVEPGEIIVLDTNQWYHSTKIVSDDISITIGAEYD</sequence>
<dbReference type="RefSeq" id="XP_052121603.1">
    <property type="nucleotide sequence ID" value="XM_052265643.1"/>
</dbReference>
<dbReference type="InterPro" id="IPR050910">
    <property type="entry name" value="JMJD6_ArgDemeth/LysHydrox"/>
</dbReference>
<evidence type="ECO:0000313" key="2">
    <source>
        <dbReference type="RefSeq" id="XP_052121603.1"/>
    </source>
</evidence>
<evidence type="ECO:0000313" key="1">
    <source>
        <dbReference type="Proteomes" id="UP000504606"/>
    </source>
</evidence>
<proteinExistence type="predicted"/>
<dbReference type="OrthoDB" id="10063099at2759"/>
<gene>
    <name evidence="2" type="primary">LOC113202843</name>
</gene>
<dbReference type="Gene3D" id="2.60.120.650">
    <property type="entry name" value="Cupin"/>
    <property type="match status" value="1"/>
</dbReference>
<dbReference type="PANTHER" id="PTHR12480">
    <property type="entry name" value="ARGININE DEMETHYLASE AND LYSYL-HYDROXYLASE JMJD"/>
    <property type="match status" value="1"/>
</dbReference>
<dbReference type="GeneID" id="113202843"/>
<dbReference type="Proteomes" id="UP000504606">
    <property type="component" value="Unplaced"/>
</dbReference>
<dbReference type="KEGG" id="foc:113202843"/>
<keyword evidence="1" id="KW-1185">Reference proteome</keyword>
<name>A0A9C6U587_FRAOC</name>
<dbReference type="GO" id="GO:0016706">
    <property type="term" value="F:2-oxoglutarate-dependent dioxygenase activity"/>
    <property type="evidence" value="ECO:0007669"/>
    <property type="project" value="TreeGrafter"/>
</dbReference>
<organism evidence="1 2">
    <name type="scientific">Frankliniella occidentalis</name>
    <name type="common">Western flower thrips</name>
    <name type="synonym">Euthrips occidentalis</name>
    <dbReference type="NCBI Taxonomy" id="133901"/>
    <lineage>
        <taxon>Eukaryota</taxon>
        <taxon>Metazoa</taxon>
        <taxon>Ecdysozoa</taxon>
        <taxon>Arthropoda</taxon>
        <taxon>Hexapoda</taxon>
        <taxon>Insecta</taxon>
        <taxon>Pterygota</taxon>
        <taxon>Neoptera</taxon>
        <taxon>Paraneoptera</taxon>
        <taxon>Thysanoptera</taxon>
        <taxon>Terebrantia</taxon>
        <taxon>Thripoidea</taxon>
        <taxon>Thripidae</taxon>
        <taxon>Frankliniella</taxon>
    </lineage>
</organism>
<dbReference type="PANTHER" id="PTHR12480:SF19">
    <property type="entry name" value="CUPIN-LIKE DOMAIN-CONTAINING PROTEIN"/>
    <property type="match status" value="1"/>
</dbReference>
<feature type="non-terminal residue" evidence="2">
    <location>
        <position position="1"/>
    </location>
</feature>
<accession>A0A9C6U587</accession>
<reference evidence="2" key="1">
    <citation type="submission" date="2025-08" db="UniProtKB">
        <authorList>
            <consortium name="RefSeq"/>
        </authorList>
    </citation>
    <scope>IDENTIFICATION</scope>
    <source>
        <tissue evidence="2">Whole organism</tissue>
    </source>
</reference>
<dbReference type="SUPFAM" id="SSF51197">
    <property type="entry name" value="Clavaminate synthase-like"/>
    <property type="match status" value="1"/>
</dbReference>
<protein>
    <submittedName>
        <fullName evidence="2">Uncharacterized protein LOC113202843</fullName>
    </submittedName>
</protein>